<accession>A0A1Y1W1J9</accession>
<dbReference type="InterPro" id="IPR016071">
    <property type="entry name" value="Staphylococal_nuclease_OB-fold"/>
</dbReference>
<keyword evidence="4" id="KW-0378">Hydrolase</keyword>
<dbReference type="InterPro" id="IPR035437">
    <property type="entry name" value="SNase_OB-fold_sf"/>
</dbReference>
<dbReference type="Proteomes" id="UP000193922">
    <property type="component" value="Unassembled WGS sequence"/>
</dbReference>
<comment type="caution">
    <text evidence="7">The sequence shown here is derived from an EMBL/GenBank/DDBJ whole genome shotgun (WGS) entry which is preliminary data.</text>
</comment>
<dbReference type="SUPFAM" id="SSF50199">
    <property type="entry name" value="Staphylococcal nuclease"/>
    <property type="match status" value="1"/>
</dbReference>
<evidence type="ECO:0000256" key="2">
    <source>
        <dbReference type="ARBA" id="ARBA00022722"/>
    </source>
</evidence>
<reference evidence="7 8" key="1">
    <citation type="submission" date="2016-07" db="EMBL/GenBank/DDBJ databases">
        <title>Pervasive Adenine N6-methylation of Active Genes in Fungi.</title>
        <authorList>
            <consortium name="DOE Joint Genome Institute"/>
            <person name="Mondo S.J."/>
            <person name="Dannebaum R.O."/>
            <person name="Kuo R.C."/>
            <person name="Labutti K."/>
            <person name="Haridas S."/>
            <person name="Kuo A."/>
            <person name="Salamov A."/>
            <person name="Ahrendt S.R."/>
            <person name="Lipzen A."/>
            <person name="Sullivan W."/>
            <person name="Andreopoulos W.B."/>
            <person name="Clum A."/>
            <person name="Lindquist E."/>
            <person name="Daum C."/>
            <person name="Ramamoorthy G.K."/>
            <person name="Gryganskyi A."/>
            <person name="Culley D."/>
            <person name="Magnuson J.K."/>
            <person name="James T.Y."/>
            <person name="O'Malley M.A."/>
            <person name="Stajich J.E."/>
            <person name="Spatafora J.W."/>
            <person name="Visel A."/>
            <person name="Grigoriev I.V."/>
        </authorList>
    </citation>
    <scope>NUCLEOTIDE SEQUENCE [LARGE SCALE GENOMIC DNA]</scope>
    <source>
        <strain evidence="7 8">ATCC 12442</strain>
    </source>
</reference>
<evidence type="ECO:0000313" key="8">
    <source>
        <dbReference type="Proteomes" id="UP000193922"/>
    </source>
</evidence>
<dbReference type="GO" id="GO:0016787">
    <property type="term" value="F:hydrolase activity"/>
    <property type="evidence" value="ECO:0007669"/>
    <property type="project" value="UniProtKB-KW"/>
</dbReference>
<sequence length="232" mass="26244">MHSSNSNSTRPPSSTDSYSERFYTYAKHGLYLGLTLGISYRLYRMFQRYQTSADIPDSIVKSHRPIHGIVIDVSDGDTLRLYHTPALQWFSAPPEKKRGMSKWSISVRISAVDAPEVSHFGKPAQPLSNEAKEYLASQVLGKRVTVVPLAKDQYGRIVGSVYYRSMYVFKYDASHEMLKAGLAVLYRGGNAQYNGEKELLERIEEEAKRAKRGVWGLKGKFETPAAYKAKHK</sequence>
<comment type="similarity">
    <text evidence="1">Belongs to the LCL3 family.</text>
</comment>
<protein>
    <submittedName>
        <fullName evidence="7">SNase-domain-containing protein</fullName>
    </submittedName>
</protein>
<gene>
    <name evidence="7" type="ORF">DL89DRAFT_43447</name>
</gene>
<keyword evidence="8" id="KW-1185">Reference proteome</keyword>
<dbReference type="Gene3D" id="2.40.50.90">
    <property type="match status" value="1"/>
</dbReference>
<evidence type="ECO:0000256" key="1">
    <source>
        <dbReference type="ARBA" id="ARBA00005435"/>
    </source>
</evidence>
<evidence type="ECO:0000259" key="6">
    <source>
        <dbReference type="PROSITE" id="PS50830"/>
    </source>
</evidence>
<proteinExistence type="inferred from homology"/>
<dbReference type="SMART" id="SM00318">
    <property type="entry name" value="SNc"/>
    <property type="match status" value="1"/>
</dbReference>
<dbReference type="Pfam" id="PF00565">
    <property type="entry name" value="SNase"/>
    <property type="match status" value="1"/>
</dbReference>
<dbReference type="GeneID" id="63808306"/>
<dbReference type="PROSITE" id="PS50830">
    <property type="entry name" value="TNASE_3"/>
    <property type="match status" value="1"/>
</dbReference>
<keyword evidence="5" id="KW-0106">Calcium</keyword>
<dbReference type="OrthoDB" id="430293at2759"/>
<dbReference type="EMBL" id="MCFD01000012">
    <property type="protein sequence ID" value="ORX67413.1"/>
    <property type="molecule type" value="Genomic_DNA"/>
</dbReference>
<dbReference type="RefSeq" id="XP_040741300.1">
    <property type="nucleotide sequence ID" value="XM_040891658.1"/>
</dbReference>
<organism evidence="7 8">
    <name type="scientific">Linderina pennispora</name>
    <dbReference type="NCBI Taxonomy" id="61395"/>
    <lineage>
        <taxon>Eukaryota</taxon>
        <taxon>Fungi</taxon>
        <taxon>Fungi incertae sedis</taxon>
        <taxon>Zoopagomycota</taxon>
        <taxon>Kickxellomycotina</taxon>
        <taxon>Kickxellomycetes</taxon>
        <taxon>Kickxellales</taxon>
        <taxon>Kickxellaceae</taxon>
        <taxon>Linderina</taxon>
    </lineage>
</organism>
<keyword evidence="3" id="KW-0255">Endonuclease</keyword>
<dbReference type="STRING" id="61395.A0A1Y1W1J9"/>
<dbReference type="GO" id="GO:0005739">
    <property type="term" value="C:mitochondrion"/>
    <property type="evidence" value="ECO:0007669"/>
    <property type="project" value="TreeGrafter"/>
</dbReference>
<name>A0A1Y1W1J9_9FUNG</name>
<evidence type="ECO:0000256" key="5">
    <source>
        <dbReference type="ARBA" id="ARBA00022837"/>
    </source>
</evidence>
<evidence type="ECO:0000256" key="3">
    <source>
        <dbReference type="ARBA" id="ARBA00022759"/>
    </source>
</evidence>
<dbReference type="GO" id="GO:0004519">
    <property type="term" value="F:endonuclease activity"/>
    <property type="evidence" value="ECO:0007669"/>
    <property type="project" value="UniProtKB-KW"/>
</dbReference>
<dbReference type="PANTHER" id="PTHR12302">
    <property type="entry name" value="EBNA2 BINDING PROTEIN P100"/>
    <property type="match status" value="1"/>
</dbReference>
<evidence type="ECO:0000256" key="4">
    <source>
        <dbReference type="ARBA" id="ARBA00022801"/>
    </source>
</evidence>
<keyword evidence="2" id="KW-0540">Nuclease</keyword>
<dbReference type="AlphaFoldDB" id="A0A1Y1W1J9"/>
<feature type="domain" description="TNase-like" evidence="6">
    <location>
        <begin position="64"/>
        <end position="217"/>
    </location>
</feature>
<evidence type="ECO:0000313" key="7">
    <source>
        <dbReference type="EMBL" id="ORX67413.1"/>
    </source>
</evidence>
<dbReference type="PANTHER" id="PTHR12302:SF3">
    <property type="entry name" value="SERINE_THREONINE-PROTEIN KINASE 31"/>
    <property type="match status" value="1"/>
</dbReference>